<comment type="caution">
    <text evidence="1">The sequence shown here is derived from an EMBL/GenBank/DDBJ whole genome shotgun (WGS) entry which is preliminary data.</text>
</comment>
<gene>
    <name evidence="1" type="ORF">KPL71_005173</name>
</gene>
<name>A0ACB8NAT7_CITSI</name>
<protein>
    <submittedName>
        <fullName evidence="1">Conserved oligomeric Golgi complex subunit 1</fullName>
    </submittedName>
</protein>
<sequence>MRLSSGEDRVAAHGGGGYGDAESLFRTKPISEIRNVELTTKKQIQQKQEELRQLVGTRYRDLIDSADSIVLMKSSCESISSNISSIHSHILSLSLSAETATTPKLANPNPNRLKIYGIACRVKYLVDTPENIWGCLDESMFLEAATRYVRAKHVQYILLDVNKEVDHLNFPLLQHQCQIVESFKVQISQRGRERLLDNGLGIQAYADALAAVAVIDELDPEQVLGLFLETRKTWILQTLGGNANFTSSDVVSVFCQVMKVIQITVAQVGELFLQVLNDMPLFYKVILASPPASQLFGGIPNPDEEVRLWKLFRDKLESVMVILDKDYIAKTCFSWLRECGGEIVNKINGKFLIDTITTGKELGLAEKSIRETMDSKQVLEGSLDWLKSVFGSEIELPWSRIRELILKADSDLWDEIFEDAFVQRMKMIIDSGFEDLSRVVNVANSIQVIGGDNYGELVDFQAYLNRPSTGGGVWFIEPNSTVKKAGVVLGHKALPEDNDFQNCLNAYFGLEVSRIRDAVDSCCQNVLEDLLSFLESPKAPLRLKDLAPYLQNKCYESMSTILMELKRELDNLYAAIESGTESVPTAIIVERSLFIGRLLFAFQNHSKHIPVILGSPRFWAKETVAAVFDKLSPLLRQSRVATDSSMADSPGKQIPTGSRRQTSAATAALLGTNESESPKLKELTRTTRDLCIRAHSLWITWLSDELSFILSRDLGKDDGLSATTSLRGWEETVVKQEQSDESQSEMKISLPSMPSLYIISFLCRACEEIHRIGGHVLDKSILQKFSSRLLEKVIGIYRNFLSTIEAHESQVSEKGVLQVLFDLRFSADVLSGGDSNRNESSKNSKAKFSFRRKQDQSQTKSHMREHVDGLINRFSQRLDPIDWLTYEPYLRENEKQAYVRHAVLFGFFVQLNRMYTDTVQKLPTNSESNIMRCSTVPRFKYLPISAPALSSRATTKTSAPILLDEISSRATWKAYTNGELSGNINLDDNSSFGVATPFLKSFMQVGSRFGESTLKLGSMLTDGQVGIFKDRSASAMSTFGDILPAQAAVGLQCDHIRGEKLLSSSFGRELHSGEDLLYVVCRMILDYFLKLYAQVDIYPAGYYFIRAASHYSYIDKLLCLVDQKEQQGAKDWDVELIKVPLVEMIHRNTYLCVHLQVVDGATRSLGIVSGRRWRHGLWLLASSSMKGFAS</sequence>
<proteinExistence type="predicted"/>
<organism evidence="1 2">
    <name type="scientific">Citrus sinensis</name>
    <name type="common">Sweet orange</name>
    <name type="synonym">Citrus aurantium var. sinensis</name>
    <dbReference type="NCBI Taxonomy" id="2711"/>
    <lineage>
        <taxon>Eukaryota</taxon>
        <taxon>Viridiplantae</taxon>
        <taxon>Streptophyta</taxon>
        <taxon>Embryophyta</taxon>
        <taxon>Tracheophyta</taxon>
        <taxon>Spermatophyta</taxon>
        <taxon>Magnoliopsida</taxon>
        <taxon>eudicotyledons</taxon>
        <taxon>Gunneridae</taxon>
        <taxon>Pentapetalae</taxon>
        <taxon>rosids</taxon>
        <taxon>malvids</taxon>
        <taxon>Sapindales</taxon>
        <taxon>Rutaceae</taxon>
        <taxon>Aurantioideae</taxon>
        <taxon>Citrus</taxon>
    </lineage>
</organism>
<accession>A0ACB8NAT7</accession>
<keyword evidence="2" id="KW-1185">Reference proteome</keyword>
<dbReference type="EMBL" id="CM039171">
    <property type="protein sequence ID" value="KAH9795273.1"/>
    <property type="molecule type" value="Genomic_DNA"/>
</dbReference>
<dbReference type="Proteomes" id="UP000829398">
    <property type="component" value="Chromosome 2"/>
</dbReference>
<evidence type="ECO:0000313" key="2">
    <source>
        <dbReference type="Proteomes" id="UP000829398"/>
    </source>
</evidence>
<reference evidence="2" key="1">
    <citation type="journal article" date="2023" name="Hortic. Res.">
        <title>A chromosome-level phased genome enabling allele-level studies in sweet orange: a case study on citrus Huanglongbing tolerance.</title>
        <authorList>
            <person name="Wu B."/>
            <person name="Yu Q."/>
            <person name="Deng Z."/>
            <person name="Duan Y."/>
            <person name="Luo F."/>
            <person name="Gmitter F. Jr."/>
        </authorList>
    </citation>
    <scope>NUCLEOTIDE SEQUENCE [LARGE SCALE GENOMIC DNA]</scope>
    <source>
        <strain evidence="2">cv. Valencia</strain>
    </source>
</reference>
<evidence type="ECO:0000313" key="1">
    <source>
        <dbReference type="EMBL" id="KAH9795273.1"/>
    </source>
</evidence>